<dbReference type="AlphaFoldDB" id="A0A401TTW5"/>
<protein>
    <submittedName>
        <fullName evidence="1">Uncharacterized protein</fullName>
    </submittedName>
</protein>
<evidence type="ECO:0000313" key="1">
    <source>
        <dbReference type="EMBL" id="GCC46071.1"/>
    </source>
</evidence>
<keyword evidence="2" id="KW-1185">Reference proteome</keyword>
<name>A0A401TTW5_CHIPU</name>
<dbReference type="Proteomes" id="UP000287033">
    <property type="component" value="Unassembled WGS sequence"/>
</dbReference>
<proteinExistence type="predicted"/>
<comment type="caution">
    <text evidence="1">The sequence shown here is derived from an EMBL/GenBank/DDBJ whole genome shotgun (WGS) entry which is preliminary data.</text>
</comment>
<evidence type="ECO:0000313" key="2">
    <source>
        <dbReference type="Proteomes" id="UP000287033"/>
    </source>
</evidence>
<dbReference type="EMBL" id="BEZZ01179971">
    <property type="protein sequence ID" value="GCC46071.1"/>
    <property type="molecule type" value="Genomic_DNA"/>
</dbReference>
<gene>
    <name evidence="1" type="ORF">chiPu_0030311</name>
</gene>
<accession>A0A401TTW5</accession>
<feature type="non-terminal residue" evidence="1">
    <location>
        <position position="43"/>
    </location>
</feature>
<sequence length="43" mass="5171">MRFHDDLRSNKIARALMRDAAPIELWRKWHRSRGFSRTATRGC</sequence>
<reference evidence="1 2" key="1">
    <citation type="journal article" date="2018" name="Nat. Ecol. Evol.">
        <title>Shark genomes provide insights into elasmobranch evolution and the origin of vertebrates.</title>
        <authorList>
            <person name="Hara Y"/>
            <person name="Yamaguchi K"/>
            <person name="Onimaru K"/>
            <person name="Kadota M"/>
            <person name="Koyanagi M"/>
            <person name="Keeley SD"/>
            <person name="Tatsumi K"/>
            <person name="Tanaka K"/>
            <person name="Motone F"/>
            <person name="Kageyama Y"/>
            <person name="Nozu R"/>
            <person name="Adachi N"/>
            <person name="Nishimura O"/>
            <person name="Nakagawa R"/>
            <person name="Tanegashima C"/>
            <person name="Kiyatake I"/>
            <person name="Matsumoto R"/>
            <person name="Murakumo K"/>
            <person name="Nishida K"/>
            <person name="Terakita A"/>
            <person name="Kuratani S"/>
            <person name="Sato K"/>
            <person name="Hyodo S Kuraku.S."/>
        </authorList>
    </citation>
    <scope>NUCLEOTIDE SEQUENCE [LARGE SCALE GENOMIC DNA]</scope>
</reference>
<organism evidence="1 2">
    <name type="scientific">Chiloscyllium punctatum</name>
    <name type="common">Brownbanded bambooshark</name>
    <name type="synonym">Hemiscyllium punctatum</name>
    <dbReference type="NCBI Taxonomy" id="137246"/>
    <lineage>
        <taxon>Eukaryota</taxon>
        <taxon>Metazoa</taxon>
        <taxon>Chordata</taxon>
        <taxon>Craniata</taxon>
        <taxon>Vertebrata</taxon>
        <taxon>Chondrichthyes</taxon>
        <taxon>Elasmobranchii</taxon>
        <taxon>Galeomorphii</taxon>
        <taxon>Galeoidea</taxon>
        <taxon>Orectolobiformes</taxon>
        <taxon>Hemiscylliidae</taxon>
        <taxon>Chiloscyllium</taxon>
    </lineage>
</organism>